<name>A0AAW1T4A2_9CHLO</name>
<feature type="compositionally biased region" description="Low complexity" evidence="3">
    <location>
        <begin position="1388"/>
        <end position="1400"/>
    </location>
</feature>
<feature type="compositionally biased region" description="Basic and acidic residues" evidence="3">
    <location>
        <begin position="61"/>
        <end position="70"/>
    </location>
</feature>
<proteinExistence type="predicted"/>
<sequence length="1671" mass="178492">MPEITVDWRLSAEPSAPPRKLTWEREDGQRMPASILAAAGVSEVTPEQHPEPPAWEPLEDLCWRQPHDSTPEWGRQDASFDAQQGEIIRSCPSPSLHNEQPAPDSQSARGPGYNDTRSFQDSMPSSLAYSHPAIPNGLPQPHPGQEGLSSEAESGAFTLFVQPGSDPATDLTSQQCQAVAAAALSIAAIVDAPAGLLEFLLDIPWTEFATLYVKSSSLPSVIPSLIVHEGQRRQLVNTPIHPVLLDLVAGFLAKPAYRSSLPVMAVDSHDVTLDESAAFQEMLGAVLDGATPLHCAALRTSPKLTEHLLASGADPMARTAAGDLPMDLVPACKPVSVRAKGARAGLCGCSGQADVDGRPAVCQAQAVRAMLARRALLTFSGGFARWLVLLISTILTLLGLRTSIPLLDRPTVVQHQAKRADSKRAGARSRAQVLLDRMRGQAQVGRDRLALLQQRCLHHSRHSRACSRSRRWGAPRMCHDPGINDGLEPPEEDGLCSCPACLTALQEARQASTCFSDAIRALQELDLRGGILPRGFADASMAHDVLGSQPSQWVLEDEQANIYCCWAESIFLKARCCSCRACATLATQAAAAGMEKDGEGGFGRNGHTYLTRPSEPGTAAALEAALAQCPSASRHLTQLLQGLAQQAAAEVAAGQDLQAAMSSKGTGPGAMDSLQLAIQCAAGFVHLQEEVAQARQVHERWGKRAQVADALDGVIDDISELTLLRQPVPTSPAELQDAFWDEWTAQGTRLEEVMDQGRSGGISISRAKRLLKELQAQAAAGGLAQRLHSLLQECPVGSSSLKSMLAKAEAAASAKAVSDLPRLEAAILAARKVGAHEADTDAYRQASEARAALDSATHARQALEAALKLLQRGEDAGPEEAAAVEAAIHEAQAQGTLLAEDVERGNEVLLKWRQAAASKAKLENTLASKCLPAQLARAIQEAAASGVRVTDAKRNLKLLQGLESAIKAGEGEAANVVQLRAKLDAALQAGVSSPLIEAAREQLQEALLGEVRGTLEAALKPSLKRGSSQRSTALKSALARAEILLQDFTGGEPAETEKVPDLAAQGDLDLGLDDLETSSTDATSRVGSSATAEGASSETSGSSDHQPRRQQGRFATAVSQVLRMVGQARKQLEADSEERQKAEQQAAEEQRQRKERQKLDKEKRLAELKEKTSKAKLEKERSDRQKAERREADRAERLQAQWRSQEERKRAQAPWRSTGFGQGSMSPGGLPDTFSSQYSASPPISLARPSASSDDTTPDQSSQISRLSSSGWGNVFRPLTDTTPGEMVPGNLLEDWEMRQLAEREQQEMAHLERELLRPELPLNMAMLEMLNGGEPMLEARSSREDLSERPSWDGLAETHGEASSEMADAATGVMTGVDSSEPSRAALSRGPLSSSVRSSTASIDMDGLLLAGSHQEGSTPAAPDVAKKGSHSRLCRGDGTASEPDRRPRSPDMPERSASSSGTNTPRLRFADLGGAAWGREAPAAYTSLPPTALHQSLELQRTGFPKQVTATSFHPAPPLLRPPSSPLGSMGSSSFPQGFPQNSETSIWGMPAGRTPTLQVYPSIHGGSLWADAERSHSGPQAGELAPPGVDWADTQPASPFARPGSAPGSHSKRVRVNPISCTGQSHSLQSPSMPTARTLHVQRPCRYYLHGFCRDGDDCRRRSTCPPG</sequence>
<accession>A0AAW1T4A2</accession>
<feature type="region of interest" description="Disordered" evidence="3">
    <location>
        <begin position="89"/>
        <end position="151"/>
    </location>
</feature>
<feature type="compositionally biased region" description="Basic and acidic residues" evidence="3">
    <location>
        <begin position="1444"/>
        <end position="1456"/>
    </location>
</feature>
<dbReference type="PROSITE" id="PS50103">
    <property type="entry name" value="ZF_C3H1"/>
    <property type="match status" value="1"/>
</dbReference>
<reference evidence="5 6" key="1">
    <citation type="journal article" date="2024" name="Nat. Commun.">
        <title>Phylogenomics reveals the evolutionary origins of lichenization in chlorophyte algae.</title>
        <authorList>
            <person name="Puginier C."/>
            <person name="Libourel C."/>
            <person name="Otte J."/>
            <person name="Skaloud P."/>
            <person name="Haon M."/>
            <person name="Grisel S."/>
            <person name="Petersen M."/>
            <person name="Berrin J.G."/>
            <person name="Delaux P.M."/>
            <person name="Dal Grande F."/>
            <person name="Keller J."/>
        </authorList>
    </citation>
    <scope>NUCLEOTIDE SEQUENCE [LARGE SCALE GENOMIC DNA]</scope>
    <source>
        <strain evidence="5 6">SAG 2523</strain>
    </source>
</reference>
<feature type="repeat" description="ANK" evidence="1">
    <location>
        <begin position="288"/>
        <end position="320"/>
    </location>
</feature>
<dbReference type="GO" id="GO:0008270">
    <property type="term" value="F:zinc ion binding"/>
    <property type="evidence" value="ECO:0007669"/>
    <property type="project" value="UniProtKB-KW"/>
</dbReference>
<keyword evidence="1" id="KW-0040">ANK repeat</keyword>
<dbReference type="InterPro" id="IPR000571">
    <property type="entry name" value="Znf_CCCH"/>
</dbReference>
<dbReference type="InterPro" id="IPR002110">
    <property type="entry name" value="Ankyrin_rpt"/>
</dbReference>
<feature type="compositionally biased region" description="Basic and acidic residues" evidence="3">
    <location>
        <begin position="1130"/>
        <end position="1197"/>
    </location>
</feature>
<keyword evidence="6" id="KW-1185">Reference proteome</keyword>
<protein>
    <recommendedName>
        <fullName evidence="4">C3H1-type domain-containing protein</fullName>
    </recommendedName>
</protein>
<dbReference type="Proteomes" id="UP001485043">
    <property type="component" value="Unassembled WGS sequence"/>
</dbReference>
<feature type="region of interest" description="Disordered" evidence="3">
    <location>
        <begin position="1413"/>
        <end position="1470"/>
    </location>
</feature>
<feature type="compositionally biased region" description="Polar residues" evidence="3">
    <location>
        <begin position="1233"/>
        <end position="1242"/>
    </location>
</feature>
<feature type="region of interest" description="Disordered" evidence="3">
    <location>
        <begin position="1072"/>
        <end position="1111"/>
    </location>
</feature>
<feature type="region of interest" description="Disordered" evidence="3">
    <location>
        <begin position="41"/>
        <end position="76"/>
    </location>
</feature>
<keyword evidence="2" id="KW-0862">Zinc</keyword>
<evidence type="ECO:0000313" key="5">
    <source>
        <dbReference type="EMBL" id="KAK9864566.1"/>
    </source>
</evidence>
<comment type="caution">
    <text evidence="5">The sequence shown here is derived from an EMBL/GenBank/DDBJ whole genome shotgun (WGS) entry which is preliminary data.</text>
</comment>
<evidence type="ECO:0000256" key="2">
    <source>
        <dbReference type="PROSITE-ProRule" id="PRU00723"/>
    </source>
</evidence>
<feature type="compositionally biased region" description="Basic and acidic residues" evidence="3">
    <location>
        <begin position="1341"/>
        <end position="1363"/>
    </location>
</feature>
<keyword evidence="2" id="KW-0863">Zinc-finger</keyword>
<evidence type="ECO:0000256" key="1">
    <source>
        <dbReference type="PROSITE-ProRule" id="PRU00023"/>
    </source>
</evidence>
<evidence type="ECO:0000256" key="3">
    <source>
        <dbReference type="SAM" id="MobiDB-lite"/>
    </source>
</evidence>
<dbReference type="Pfam" id="PF00023">
    <property type="entry name" value="Ank"/>
    <property type="match status" value="1"/>
</dbReference>
<dbReference type="SUPFAM" id="SSF48403">
    <property type="entry name" value="Ankyrin repeat"/>
    <property type="match status" value="1"/>
</dbReference>
<feature type="zinc finger region" description="C3H1-type" evidence="2">
    <location>
        <begin position="1647"/>
        <end position="1670"/>
    </location>
</feature>
<evidence type="ECO:0000313" key="6">
    <source>
        <dbReference type="Proteomes" id="UP001485043"/>
    </source>
</evidence>
<feature type="compositionally biased region" description="Polar residues" evidence="3">
    <location>
        <begin position="1077"/>
        <end position="1086"/>
    </location>
</feature>
<evidence type="ECO:0000259" key="4">
    <source>
        <dbReference type="PROSITE" id="PS50103"/>
    </source>
</evidence>
<dbReference type="Gene3D" id="1.25.40.20">
    <property type="entry name" value="Ankyrin repeat-containing domain"/>
    <property type="match status" value="1"/>
</dbReference>
<feature type="compositionally biased region" description="Polar residues" evidence="3">
    <location>
        <begin position="1458"/>
        <end position="1467"/>
    </location>
</feature>
<feature type="compositionally biased region" description="Low complexity" evidence="3">
    <location>
        <begin position="1087"/>
        <end position="1103"/>
    </location>
</feature>
<dbReference type="EMBL" id="JALJOV010000338">
    <property type="protein sequence ID" value="KAK9864566.1"/>
    <property type="molecule type" value="Genomic_DNA"/>
</dbReference>
<keyword evidence="2" id="KW-0479">Metal-binding</keyword>
<feature type="domain" description="C3H1-type" evidence="4">
    <location>
        <begin position="1647"/>
        <end position="1670"/>
    </location>
</feature>
<dbReference type="InterPro" id="IPR036770">
    <property type="entry name" value="Ankyrin_rpt-contain_sf"/>
</dbReference>
<dbReference type="PROSITE" id="PS50088">
    <property type="entry name" value="ANK_REPEAT"/>
    <property type="match status" value="1"/>
</dbReference>
<organism evidence="5 6">
    <name type="scientific">Apatococcus fuscideae</name>
    <dbReference type="NCBI Taxonomy" id="2026836"/>
    <lineage>
        <taxon>Eukaryota</taxon>
        <taxon>Viridiplantae</taxon>
        <taxon>Chlorophyta</taxon>
        <taxon>core chlorophytes</taxon>
        <taxon>Trebouxiophyceae</taxon>
        <taxon>Chlorellales</taxon>
        <taxon>Chlorellaceae</taxon>
        <taxon>Apatococcus</taxon>
    </lineage>
</organism>
<feature type="compositionally biased region" description="Polar residues" evidence="3">
    <location>
        <begin position="92"/>
        <end position="108"/>
    </location>
</feature>
<feature type="compositionally biased region" description="Low complexity" evidence="3">
    <location>
        <begin position="1249"/>
        <end position="1270"/>
    </location>
</feature>
<feature type="region of interest" description="Disordered" evidence="3">
    <location>
        <begin position="1130"/>
        <end position="1288"/>
    </location>
</feature>
<feature type="compositionally biased region" description="Polar residues" evidence="3">
    <location>
        <begin position="115"/>
        <end position="128"/>
    </location>
</feature>
<gene>
    <name evidence="5" type="ORF">WJX84_000508</name>
</gene>
<feature type="region of interest" description="Disordered" evidence="3">
    <location>
        <begin position="1"/>
        <end position="27"/>
    </location>
</feature>
<dbReference type="PROSITE" id="PS50297">
    <property type="entry name" value="ANK_REP_REGION"/>
    <property type="match status" value="1"/>
</dbReference>
<feature type="region of interest" description="Disordered" evidence="3">
    <location>
        <begin position="1339"/>
        <end position="1400"/>
    </location>
</feature>
<dbReference type="GO" id="GO:0010468">
    <property type="term" value="P:regulation of gene expression"/>
    <property type="evidence" value="ECO:0007669"/>
    <property type="project" value="UniProtKB-ARBA"/>
</dbReference>